<comment type="caution">
    <text evidence="4">The sequence shown here is derived from an EMBL/GenBank/DDBJ whole genome shotgun (WGS) entry which is preliminary data.</text>
</comment>
<dbReference type="Pfam" id="PF04397">
    <property type="entry name" value="LytTR"/>
    <property type="match status" value="1"/>
</dbReference>
<proteinExistence type="predicted"/>
<dbReference type="Pfam" id="PF00072">
    <property type="entry name" value="Response_reg"/>
    <property type="match status" value="1"/>
</dbReference>
<evidence type="ECO:0000313" key="5">
    <source>
        <dbReference type="Proteomes" id="UP000679725"/>
    </source>
</evidence>
<evidence type="ECO:0000259" key="2">
    <source>
        <dbReference type="PROSITE" id="PS50110"/>
    </source>
</evidence>
<dbReference type="PROSITE" id="PS50930">
    <property type="entry name" value="HTH_LYTTR"/>
    <property type="match status" value="1"/>
</dbReference>
<dbReference type="PANTHER" id="PTHR37299">
    <property type="entry name" value="TRANSCRIPTIONAL REGULATOR-RELATED"/>
    <property type="match status" value="1"/>
</dbReference>
<dbReference type="Gene3D" id="3.40.50.2300">
    <property type="match status" value="1"/>
</dbReference>
<dbReference type="RefSeq" id="WP_215232041.1">
    <property type="nucleotide sequence ID" value="NZ_CAJRAU010000001.1"/>
</dbReference>
<dbReference type="PROSITE" id="PS50110">
    <property type="entry name" value="RESPONSE_REGULATORY"/>
    <property type="match status" value="1"/>
</dbReference>
<evidence type="ECO:0000259" key="3">
    <source>
        <dbReference type="PROSITE" id="PS50930"/>
    </source>
</evidence>
<dbReference type="InterPro" id="IPR001789">
    <property type="entry name" value="Sig_transdc_resp-reg_receiver"/>
</dbReference>
<keyword evidence="1" id="KW-0597">Phosphoprotein</keyword>
<dbReference type="SMART" id="SM00850">
    <property type="entry name" value="LytTR"/>
    <property type="match status" value="1"/>
</dbReference>
<keyword evidence="5" id="KW-1185">Reference proteome</keyword>
<name>A0ABM8UKB3_9BACT</name>
<feature type="domain" description="HTH LytTR-type" evidence="3">
    <location>
        <begin position="146"/>
        <end position="248"/>
    </location>
</feature>
<dbReference type="SMART" id="SM00448">
    <property type="entry name" value="REC"/>
    <property type="match status" value="1"/>
</dbReference>
<dbReference type="EMBL" id="CAJRAU010000001">
    <property type="protein sequence ID" value="CAG5067910.1"/>
    <property type="molecule type" value="Genomic_DNA"/>
</dbReference>
<dbReference type="InterPro" id="IPR046947">
    <property type="entry name" value="LytR-like"/>
</dbReference>
<feature type="domain" description="Response regulatory" evidence="2">
    <location>
        <begin position="3"/>
        <end position="116"/>
    </location>
</feature>
<dbReference type="Proteomes" id="UP000679725">
    <property type="component" value="Unassembled WGS sequence"/>
</dbReference>
<dbReference type="InterPro" id="IPR007492">
    <property type="entry name" value="LytTR_DNA-bd_dom"/>
</dbReference>
<dbReference type="Gene3D" id="2.40.50.1020">
    <property type="entry name" value="LytTr DNA-binding domain"/>
    <property type="match status" value="1"/>
</dbReference>
<evidence type="ECO:0000256" key="1">
    <source>
        <dbReference type="PROSITE-ProRule" id="PRU00169"/>
    </source>
</evidence>
<dbReference type="PANTHER" id="PTHR37299:SF1">
    <property type="entry name" value="STAGE 0 SPORULATION PROTEIN A HOMOLOG"/>
    <property type="match status" value="1"/>
</dbReference>
<dbReference type="SUPFAM" id="SSF52172">
    <property type="entry name" value="CheY-like"/>
    <property type="match status" value="1"/>
</dbReference>
<organism evidence="4 5">
    <name type="scientific">Dyadobacter linearis</name>
    <dbReference type="NCBI Taxonomy" id="2823330"/>
    <lineage>
        <taxon>Bacteria</taxon>
        <taxon>Pseudomonadati</taxon>
        <taxon>Bacteroidota</taxon>
        <taxon>Cytophagia</taxon>
        <taxon>Cytophagales</taxon>
        <taxon>Spirosomataceae</taxon>
        <taxon>Dyadobacter</taxon>
    </lineage>
</organism>
<reference evidence="4 5" key="1">
    <citation type="submission" date="2021-04" db="EMBL/GenBank/DDBJ databases">
        <authorList>
            <person name="Rodrigo-Torres L."/>
            <person name="Arahal R. D."/>
            <person name="Lucena T."/>
        </authorList>
    </citation>
    <scope>NUCLEOTIDE SEQUENCE [LARGE SCALE GENOMIC DNA]</scope>
    <source>
        <strain evidence="4 5">CECT 9623</strain>
    </source>
</reference>
<sequence length="249" mass="29548">MIKVLIVDDELRARNVLQYHIRTFVPEISEIREACSVQEAKEILDFYAPDIVFLDIEMPNQNGFELFDAFPDPDFDVIFTTAYNKYAIQAVQFSALGFLLKPLDPDELIRVVKRHQKKRDLKKQKKQLHDNFLRKIEKREVRDFRLAVPSNSGVFFFSTHEILRLEADRNYTIIHFTDKRPFLASKTLKHFENVLEQSQFLRTHKSHLVNLDHVVRISNNSEFIILRDGSRVEVSRRKKDELQYLLNMR</sequence>
<dbReference type="InterPro" id="IPR011006">
    <property type="entry name" value="CheY-like_superfamily"/>
</dbReference>
<accession>A0ABM8UKB3</accession>
<feature type="modified residue" description="4-aspartylphosphate" evidence="1">
    <location>
        <position position="55"/>
    </location>
</feature>
<protein>
    <submittedName>
        <fullName evidence="4">Sensory transduction protein LytR</fullName>
    </submittedName>
</protein>
<evidence type="ECO:0000313" key="4">
    <source>
        <dbReference type="EMBL" id="CAG5067910.1"/>
    </source>
</evidence>
<gene>
    <name evidence="4" type="primary">lytR_1</name>
    <name evidence="4" type="ORF">DYBT9623_00637</name>
</gene>